<dbReference type="InterPro" id="IPR030470">
    <property type="entry name" value="UbiA_prenylTrfase_CS"/>
</dbReference>
<evidence type="ECO:0000256" key="8">
    <source>
        <dbReference type="ARBA" id="ARBA00022692"/>
    </source>
</evidence>
<keyword evidence="9 11" id="KW-1133">Transmembrane helix</keyword>
<feature type="transmembrane region" description="Helical" evidence="11">
    <location>
        <begin position="62"/>
        <end position="80"/>
    </location>
</feature>
<proteinExistence type="inferred from homology"/>
<evidence type="ECO:0000256" key="4">
    <source>
        <dbReference type="ARBA" id="ARBA00022475"/>
    </source>
</evidence>
<dbReference type="InterPro" id="IPR044878">
    <property type="entry name" value="UbiA_sf"/>
</dbReference>
<dbReference type="Gene3D" id="1.10.357.140">
    <property type="entry name" value="UbiA prenyltransferase"/>
    <property type="match status" value="1"/>
</dbReference>
<organism evidence="12 13">
    <name type="scientific">Brevundimonas vitisensis</name>
    <dbReference type="NCBI Taxonomy" id="2800818"/>
    <lineage>
        <taxon>Bacteria</taxon>
        <taxon>Pseudomonadati</taxon>
        <taxon>Pseudomonadota</taxon>
        <taxon>Alphaproteobacteria</taxon>
        <taxon>Caulobacterales</taxon>
        <taxon>Caulobacteraceae</taxon>
        <taxon>Brevundimonas</taxon>
    </lineage>
</organism>
<keyword evidence="7 11" id="KW-0831">Ubiquinone biosynthesis</keyword>
<keyword evidence="5 11" id="KW-0997">Cell inner membrane</keyword>
<feature type="transmembrane region" description="Helical" evidence="11">
    <location>
        <begin position="117"/>
        <end position="150"/>
    </location>
</feature>
<feature type="transmembrane region" description="Helical" evidence="11">
    <location>
        <begin position="170"/>
        <end position="190"/>
    </location>
</feature>
<dbReference type="PANTHER" id="PTHR11048:SF28">
    <property type="entry name" value="4-HYDROXYBENZOATE POLYPRENYLTRANSFERASE, MITOCHONDRIAL"/>
    <property type="match status" value="1"/>
</dbReference>
<keyword evidence="10 11" id="KW-0472">Membrane</keyword>
<evidence type="ECO:0000256" key="5">
    <source>
        <dbReference type="ARBA" id="ARBA00022519"/>
    </source>
</evidence>
<dbReference type="CDD" id="cd13959">
    <property type="entry name" value="PT_UbiA_COQ2"/>
    <property type="match status" value="1"/>
</dbReference>
<keyword evidence="8 11" id="KW-0812">Transmembrane</keyword>
<dbReference type="HAMAP" id="MF_01635">
    <property type="entry name" value="UbiA"/>
    <property type="match status" value="1"/>
</dbReference>
<accession>A0ABX7BJB9</accession>
<keyword evidence="11" id="KW-0460">Magnesium</keyword>
<comment type="pathway">
    <text evidence="11">Cofactor biosynthesis; ubiquinone biosynthesis.</text>
</comment>
<dbReference type="InterPro" id="IPR039653">
    <property type="entry name" value="Prenyltransferase"/>
</dbReference>
<evidence type="ECO:0000256" key="10">
    <source>
        <dbReference type="ARBA" id="ARBA00023136"/>
    </source>
</evidence>
<dbReference type="Pfam" id="PF01040">
    <property type="entry name" value="UbiA"/>
    <property type="match status" value="1"/>
</dbReference>
<feature type="transmembrane region" description="Helical" evidence="11">
    <location>
        <begin position="211"/>
        <end position="235"/>
    </location>
</feature>
<dbReference type="PANTHER" id="PTHR11048">
    <property type="entry name" value="PRENYLTRANSFERASES"/>
    <property type="match status" value="1"/>
</dbReference>
<dbReference type="InterPro" id="IPR000537">
    <property type="entry name" value="UbiA_prenyltransferase"/>
</dbReference>
<comment type="similarity">
    <text evidence="3 11">Belongs to the UbiA prenyltransferase family.</text>
</comment>
<evidence type="ECO:0000256" key="1">
    <source>
        <dbReference type="ARBA" id="ARBA00001946"/>
    </source>
</evidence>
<comment type="function">
    <text evidence="11">Catalyzes the prenylation of para-hydroxybenzoate (PHB) with an all-trans polyprenyl group. Mediates the second step in the final reaction sequence of ubiquinone-8 (UQ-8) biosynthesis, which is the condensation of the polyisoprenoid side chain with PHB, generating the first membrane-bound Q intermediate 3-octaprenyl-4-hydroxybenzoate.</text>
</comment>
<dbReference type="InterPro" id="IPR006370">
    <property type="entry name" value="HB_polyprenyltransferase-like"/>
</dbReference>
<dbReference type="PROSITE" id="PS00943">
    <property type="entry name" value="UBIA"/>
    <property type="match status" value="1"/>
</dbReference>
<dbReference type="Gene3D" id="1.20.120.1780">
    <property type="entry name" value="UbiA prenyltransferase"/>
    <property type="match status" value="1"/>
</dbReference>
<sequence>MSHSPLPDAGSNWVDRHAPAGLKPWLKLGRFDRPIGIWLLLLPGWQGIALALAQYGARPDLYAAWLFVGFGLGACLMRAAGCAFNDIVDRDIDARVARTALRPIPAGLISVKQAWAFVIGCSLGGLAILLTLNLTAILLGVGSLALVAAYPFMKRITWWPQAWLGLTFNWGALMGFAAALPLAASVLLPPDMAGELRPFWWSQGDAAHEEFVLVMAWQAYVPALFLYLGGVFWTLGYDTIYALQDIEDDAMVGVKSSARRLGPQVRSGVLGFYVLAIMFAGGAGLMAGLGPIFWLGLALYAGHLIRQTVRLRTDDPALALTLFKSNREAGLILLAAIALGALG</sequence>
<keyword evidence="6 11" id="KW-0808">Transferase</keyword>
<keyword evidence="13" id="KW-1185">Reference proteome</keyword>
<name>A0ABX7BJB9_9CAUL</name>
<dbReference type="EMBL" id="CP067977">
    <property type="protein sequence ID" value="QQQ17632.1"/>
    <property type="molecule type" value="Genomic_DNA"/>
</dbReference>
<evidence type="ECO:0000256" key="7">
    <source>
        <dbReference type="ARBA" id="ARBA00022688"/>
    </source>
</evidence>
<evidence type="ECO:0000256" key="2">
    <source>
        <dbReference type="ARBA" id="ARBA00004141"/>
    </source>
</evidence>
<feature type="transmembrane region" description="Helical" evidence="11">
    <location>
        <begin position="270"/>
        <end position="302"/>
    </location>
</feature>
<evidence type="ECO:0000256" key="6">
    <source>
        <dbReference type="ARBA" id="ARBA00022679"/>
    </source>
</evidence>
<dbReference type="Proteomes" id="UP000595448">
    <property type="component" value="Chromosome"/>
</dbReference>
<evidence type="ECO:0000256" key="9">
    <source>
        <dbReference type="ARBA" id="ARBA00022989"/>
    </source>
</evidence>
<comment type="subcellular location">
    <subcellularLocation>
        <location evidence="11">Cell inner membrane</location>
        <topology evidence="11">Multi-pass membrane protein</topology>
    </subcellularLocation>
    <subcellularLocation>
        <location evidence="2">Membrane</location>
        <topology evidence="2">Multi-pass membrane protein</topology>
    </subcellularLocation>
</comment>
<gene>
    <name evidence="11" type="primary">ubiA</name>
    <name evidence="12" type="ORF">JIP62_09790</name>
</gene>
<evidence type="ECO:0000313" key="12">
    <source>
        <dbReference type="EMBL" id="QQQ17632.1"/>
    </source>
</evidence>
<dbReference type="RefSeq" id="WP_201102006.1">
    <property type="nucleotide sequence ID" value="NZ_CP067977.1"/>
</dbReference>
<evidence type="ECO:0000256" key="11">
    <source>
        <dbReference type="HAMAP-Rule" id="MF_01635"/>
    </source>
</evidence>
<evidence type="ECO:0000256" key="3">
    <source>
        <dbReference type="ARBA" id="ARBA00005985"/>
    </source>
</evidence>
<comment type="catalytic activity">
    <reaction evidence="11">
        <text>all-trans-octaprenyl diphosphate + 4-hydroxybenzoate = 4-hydroxy-3-(all-trans-octaprenyl)benzoate + diphosphate</text>
        <dbReference type="Rhea" id="RHEA:27782"/>
        <dbReference type="ChEBI" id="CHEBI:1617"/>
        <dbReference type="ChEBI" id="CHEBI:17879"/>
        <dbReference type="ChEBI" id="CHEBI:33019"/>
        <dbReference type="ChEBI" id="CHEBI:57711"/>
        <dbReference type="EC" id="2.5.1.39"/>
    </reaction>
</comment>
<reference evidence="12 13" key="1">
    <citation type="submission" date="2021-01" db="EMBL/GenBank/DDBJ databases">
        <title>Brevundimonas vitis sp. nov., an bacterium isolated from grape (Vitis vinifera).</title>
        <authorList>
            <person name="Jiang L."/>
            <person name="Lee J."/>
        </authorList>
    </citation>
    <scope>NUCLEOTIDE SEQUENCE [LARGE SCALE GENOMIC DNA]</scope>
    <source>
        <strain evidence="12 13">GRTSA-9</strain>
    </source>
</reference>
<comment type="cofactor">
    <cofactor evidence="1 11">
        <name>Mg(2+)</name>
        <dbReference type="ChEBI" id="CHEBI:18420"/>
    </cofactor>
</comment>
<feature type="transmembrane region" description="Helical" evidence="11">
    <location>
        <begin position="35"/>
        <end position="56"/>
    </location>
</feature>
<keyword evidence="4 11" id="KW-1003">Cell membrane</keyword>
<protein>
    <recommendedName>
        <fullName evidence="11">4-hydroxybenzoate octaprenyltransferase</fullName>
        <ecNumber evidence="11">2.5.1.39</ecNumber>
    </recommendedName>
    <alternativeName>
        <fullName evidence="11">4-HB polyprenyltransferase</fullName>
    </alternativeName>
</protein>
<evidence type="ECO:0000313" key="13">
    <source>
        <dbReference type="Proteomes" id="UP000595448"/>
    </source>
</evidence>
<dbReference type="EC" id="2.5.1.39" evidence="11"/>